<protein>
    <submittedName>
        <fullName evidence="1">Uncharacterized protein</fullName>
    </submittedName>
</protein>
<organism evidence="1 2">
    <name type="scientific">Legionella resiliens</name>
    <dbReference type="NCBI Taxonomy" id="2905958"/>
    <lineage>
        <taxon>Bacteria</taxon>
        <taxon>Pseudomonadati</taxon>
        <taxon>Pseudomonadota</taxon>
        <taxon>Gammaproteobacteria</taxon>
        <taxon>Legionellales</taxon>
        <taxon>Legionellaceae</taxon>
        <taxon>Legionella</taxon>
    </lineage>
</organism>
<dbReference type="EMBL" id="JAJTND010000005">
    <property type="protein sequence ID" value="MCE3533502.1"/>
    <property type="molecule type" value="Genomic_DNA"/>
</dbReference>
<gene>
    <name evidence="1" type="ORF">LXO92_14100</name>
</gene>
<dbReference type="Proteomes" id="UP001320170">
    <property type="component" value="Unassembled WGS sequence"/>
</dbReference>
<sequence length="238" mass="27053">MLEKRVLNITTDEIENDFQKKIEEYLHSSNSVTSYYANMFFTDSMYTSRSKNKSVCIMYRGTTQTPESVFKEGFIPKYDNPKDPSECIVLSTSPYIGSLYADIQSTIQKKTAYVYATLIDPETAAYFGQTLGFSSSKKPDGNNDLGHIDLMEYRSSAISPLHILAARTSDAQGKGPDDVLYVNGSAEEKFKALLTKIRVDDSKFREFMTKPSHQVKNWHPHDRREGTLDKAPFVPDYF</sequence>
<evidence type="ECO:0000313" key="1">
    <source>
        <dbReference type="EMBL" id="MCE3533502.1"/>
    </source>
</evidence>
<evidence type="ECO:0000313" key="2">
    <source>
        <dbReference type="Proteomes" id="UP001320170"/>
    </source>
</evidence>
<name>A0ABS8X8I5_9GAMM</name>
<dbReference type="RefSeq" id="WP_182350169.1">
    <property type="nucleotide sequence ID" value="NZ_JAJSPM010000009.1"/>
</dbReference>
<accession>A0ABS8X8I5</accession>
<keyword evidence="2" id="KW-1185">Reference proteome</keyword>
<proteinExistence type="predicted"/>
<comment type="caution">
    <text evidence="1">The sequence shown here is derived from an EMBL/GenBank/DDBJ whole genome shotgun (WGS) entry which is preliminary data.</text>
</comment>
<reference evidence="1 2" key="1">
    <citation type="journal article" date="2024" name="Pathogens">
        <title>Characterization of a Novel Species of Legionella Isolated from a Healthcare Facility: Legionella resiliens sp. nov.</title>
        <authorList>
            <person name="Cristino S."/>
            <person name="Pascale M.R."/>
            <person name="Marino F."/>
            <person name="Derelitto C."/>
            <person name="Salaris S."/>
            <person name="Orsini M."/>
            <person name="Squarzoni S."/>
            <person name="Grottola A."/>
            <person name="Girolamini L."/>
        </authorList>
    </citation>
    <scope>NUCLEOTIDE SEQUENCE [LARGE SCALE GENOMIC DNA]</scope>
    <source>
        <strain evidence="1 2">8cVS16</strain>
    </source>
</reference>